<dbReference type="InterPro" id="IPR002938">
    <property type="entry name" value="FAD-bd"/>
</dbReference>
<organism evidence="3 4">
    <name type="scientific">Nannocystis exedens</name>
    <dbReference type="NCBI Taxonomy" id="54"/>
    <lineage>
        <taxon>Bacteria</taxon>
        <taxon>Pseudomonadati</taxon>
        <taxon>Myxococcota</taxon>
        <taxon>Polyangia</taxon>
        <taxon>Nannocystales</taxon>
        <taxon>Nannocystaceae</taxon>
        <taxon>Nannocystis</taxon>
    </lineage>
</organism>
<dbReference type="Gene3D" id="3.50.50.60">
    <property type="entry name" value="FAD/NAD(P)-binding domain"/>
    <property type="match status" value="1"/>
</dbReference>
<name>A0A1I1YZ73_9BACT</name>
<dbReference type="Pfam" id="PF01494">
    <property type="entry name" value="FAD_binding_3"/>
    <property type="match status" value="1"/>
</dbReference>
<dbReference type="InterPro" id="IPR036188">
    <property type="entry name" value="FAD/NAD-bd_sf"/>
</dbReference>
<dbReference type="GO" id="GO:0071949">
    <property type="term" value="F:FAD binding"/>
    <property type="evidence" value="ECO:0007669"/>
    <property type="project" value="InterPro"/>
</dbReference>
<protein>
    <submittedName>
        <fullName evidence="3">3-(3-hydroxy-phenyl)propionate hydroxylase</fullName>
    </submittedName>
</protein>
<dbReference type="PRINTS" id="PR00420">
    <property type="entry name" value="RNGMNOXGNASE"/>
</dbReference>
<evidence type="ECO:0000313" key="3">
    <source>
        <dbReference type="EMBL" id="SFE23330.1"/>
    </source>
</evidence>
<dbReference type="NCBIfam" id="NF004829">
    <property type="entry name" value="PRK06183.1-3"/>
    <property type="match status" value="1"/>
</dbReference>
<dbReference type="InterPro" id="IPR050631">
    <property type="entry name" value="PheA/TfdB_FAD_monoxygenase"/>
</dbReference>
<dbReference type="SUPFAM" id="SSF51905">
    <property type="entry name" value="FAD/NAD(P)-binding domain"/>
    <property type="match status" value="1"/>
</dbReference>
<sequence length="530" mass="57250">MSEIPAVECDVALVGCGPVGAVAANFLGMAGLSCVVLERETSEHGQPRAFSCDDEALRIYQQIGLVDRLLADMVTADRVDYTGVAGRPFAEIWFSRLDFGSGYSPLHFFHQPTLEATLRAGMGRFPSVSLRLGCAVTGLRADAEAVTLSLREASGPSTLTARYVLGCDGARSTIRQLLGVAMQGARCDEPWLAISGFAEPGALRVPNTCFVCDPARPTFVSLGPAGGVRIECKLRRGEVPAALERPESVRTLVAPFVDPDRYRITRAVTYRFGKHVAERWQVGRVFLLGDAAHQMPPFMGQGLCSGLRDVANLTWKLAAVLTGAADPRLLATYEIERRAHTQAMIEVSARLGQVFLTDARRLAAVRDAVFRALQRSDRARRFICELEFKPPPLHRAGFIAGGRRRRNGAEGTYFPQICGEAGRSDELLGPGFAIVGLEVDPRAVDRDGYFLKGLNPRFVRVRATAGAREAGLVDLVDASGKLAAWFRRHRAEVAIVRPDRHVFAGGPAHAAASLGRALAEALRDPPGLGG</sequence>
<proteinExistence type="predicted"/>
<gene>
    <name evidence="3" type="ORF">SAMN02745121_03560</name>
</gene>
<dbReference type="OrthoDB" id="5482506at2"/>
<dbReference type="STRING" id="54.SAMN02745121_03560"/>
<feature type="domain" description="FAD-binding" evidence="2">
    <location>
        <begin position="8"/>
        <end position="346"/>
    </location>
</feature>
<evidence type="ECO:0000256" key="1">
    <source>
        <dbReference type="ARBA" id="ARBA00023002"/>
    </source>
</evidence>
<dbReference type="AlphaFoldDB" id="A0A1I1YZ73"/>
<dbReference type="PANTHER" id="PTHR43476:SF3">
    <property type="entry name" value="FAD-BINDING MONOOXYGENASE"/>
    <property type="match status" value="1"/>
</dbReference>
<dbReference type="GO" id="GO:0019622">
    <property type="term" value="P:3-(3-hydroxy)phenylpropionate catabolic process"/>
    <property type="evidence" value="ECO:0007669"/>
    <property type="project" value="TreeGrafter"/>
</dbReference>
<evidence type="ECO:0000259" key="2">
    <source>
        <dbReference type="Pfam" id="PF01494"/>
    </source>
</evidence>
<dbReference type="GO" id="GO:0008688">
    <property type="term" value="F:3-(3-hydroxyphenyl)propionate hydroxylase activity"/>
    <property type="evidence" value="ECO:0007669"/>
    <property type="project" value="TreeGrafter"/>
</dbReference>
<accession>A0A1I1YZ73</accession>
<keyword evidence="1" id="KW-0560">Oxidoreductase</keyword>
<evidence type="ECO:0000313" key="4">
    <source>
        <dbReference type="Proteomes" id="UP000199400"/>
    </source>
</evidence>
<dbReference type="PANTHER" id="PTHR43476">
    <property type="entry name" value="3-(3-HYDROXY-PHENYL)PROPIONATE/3-HYDROXYCINNAMIC ACID HYDROXYLASE"/>
    <property type="match status" value="1"/>
</dbReference>
<reference evidence="4" key="1">
    <citation type="submission" date="2016-10" db="EMBL/GenBank/DDBJ databases">
        <authorList>
            <person name="Varghese N."/>
            <person name="Submissions S."/>
        </authorList>
    </citation>
    <scope>NUCLEOTIDE SEQUENCE [LARGE SCALE GENOMIC DNA]</scope>
    <source>
        <strain evidence="4">ATCC 25963</strain>
    </source>
</reference>
<dbReference type="RefSeq" id="WP_096328276.1">
    <property type="nucleotide sequence ID" value="NZ_FOMX01000010.1"/>
</dbReference>
<dbReference type="Proteomes" id="UP000199400">
    <property type="component" value="Unassembled WGS sequence"/>
</dbReference>
<dbReference type="EMBL" id="FOMX01000010">
    <property type="protein sequence ID" value="SFE23330.1"/>
    <property type="molecule type" value="Genomic_DNA"/>
</dbReference>
<dbReference type="Gene3D" id="3.30.70.2450">
    <property type="match status" value="1"/>
</dbReference>
<keyword evidence="4" id="KW-1185">Reference proteome</keyword>